<accession>A0ABD2LCB2</accession>
<dbReference type="PANTHER" id="PTHR21538:SF23">
    <property type="entry name" value="ANILLIN"/>
    <property type="match status" value="1"/>
</dbReference>
<dbReference type="Proteomes" id="UP001620626">
    <property type="component" value="Unassembled WGS sequence"/>
</dbReference>
<gene>
    <name evidence="2" type="ORF">niasHT_015573</name>
</gene>
<evidence type="ECO:0000313" key="2">
    <source>
        <dbReference type="EMBL" id="KAL3112867.1"/>
    </source>
</evidence>
<dbReference type="PANTHER" id="PTHR21538">
    <property type="entry name" value="ANILLIN/RHOTEKIN RTKN"/>
    <property type="match status" value="1"/>
</dbReference>
<dbReference type="Pfam" id="PF08174">
    <property type="entry name" value="Anillin"/>
    <property type="match status" value="1"/>
</dbReference>
<dbReference type="InterPro" id="IPR051364">
    <property type="entry name" value="Cytokinesis/Rho-signaling"/>
</dbReference>
<comment type="caution">
    <text evidence="2">The sequence shown here is derived from an EMBL/GenBank/DDBJ whole genome shotgun (WGS) entry which is preliminary data.</text>
</comment>
<protein>
    <recommendedName>
        <fullName evidence="1">Anillin homology domain-containing protein</fullName>
    </recommendedName>
</protein>
<reference evidence="2 3" key="1">
    <citation type="submission" date="2024-10" db="EMBL/GenBank/DDBJ databases">
        <authorList>
            <person name="Kim D."/>
        </authorList>
    </citation>
    <scope>NUCLEOTIDE SEQUENCE [LARGE SCALE GENOMIC DNA]</scope>
    <source>
        <strain evidence="2">BH-2024</strain>
    </source>
</reference>
<keyword evidence="3" id="KW-1185">Reference proteome</keyword>
<sequence>MLETPRTIPGFHSAGPRRLSLATSHYRQFGIVSSPLATSSPSPMLFSSSAAAATLPDRLPLRRPKQPPQKLPLLMPQFHLHFPSSRTNTIRSTDLSSIYTVQPEEAALDERNAHLLQCIQMQQELINQATVAIALCRKKFRFSGTLQELSAQRLLLVSQERLALLNRQMDQLNEQRILTNLSVQQLDDIPESVDFDNEDELESITPLARCILYIDKIVIMLNPSFSLKKIDKDSSFAFVVLCRHENTIYATQIANVLDVDQLRNNKVKFKELIVFEEMPQDFCVLIEVFAMKICKRMDYKWHCMWNFAAKTFRNLLRSFSPNSSMRTDESSDNSRRSILEGDASASASPTMAMQNQGHLALGSEFHRCGYLHLNMETLAHTNNNNTFFLNDADYPMEGSVELFVRFAPCSSSVQPPRPDSADVDMRFNAY</sequence>
<feature type="domain" description="Anillin homology" evidence="1">
    <location>
        <begin position="214"/>
        <end position="377"/>
    </location>
</feature>
<proteinExistence type="predicted"/>
<dbReference type="EMBL" id="JBICBT010000461">
    <property type="protein sequence ID" value="KAL3112867.1"/>
    <property type="molecule type" value="Genomic_DNA"/>
</dbReference>
<name>A0ABD2LCB2_9BILA</name>
<evidence type="ECO:0000259" key="1">
    <source>
        <dbReference type="Pfam" id="PF08174"/>
    </source>
</evidence>
<dbReference type="InterPro" id="IPR012966">
    <property type="entry name" value="AHD"/>
</dbReference>
<evidence type="ECO:0000313" key="3">
    <source>
        <dbReference type="Proteomes" id="UP001620626"/>
    </source>
</evidence>
<dbReference type="AlphaFoldDB" id="A0ABD2LCB2"/>
<organism evidence="2 3">
    <name type="scientific">Heterodera trifolii</name>
    <dbReference type="NCBI Taxonomy" id="157864"/>
    <lineage>
        <taxon>Eukaryota</taxon>
        <taxon>Metazoa</taxon>
        <taxon>Ecdysozoa</taxon>
        <taxon>Nematoda</taxon>
        <taxon>Chromadorea</taxon>
        <taxon>Rhabditida</taxon>
        <taxon>Tylenchina</taxon>
        <taxon>Tylenchomorpha</taxon>
        <taxon>Tylenchoidea</taxon>
        <taxon>Heteroderidae</taxon>
        <taxon>Heteroderinae</taxon>
        <taxon>Heterodera</taxon>
    </lineage>
</organism>